<protein>
    <submittedName>
        <fullName evidence="7">Oligosaccharide flippase family protein</fullName>
    </submittedName>
</protein>
<reference evidence="8" key="1">
    <citation type="journal article" date="2019" name="Int. J. Syst. Evol. Microbiol.">
        <title>The Global Catalogue of Microorganisms (GCM) 10K type strain sequencing project: providing services to taxonomists for standard genome sequencing and annotation.</title>
        <authorList>
            <consortium name="The Broad Institute Genomics Platform"/>
            <consortium name="The Broad Institute Genome Sequencing Center for Infectious Disease"/>
            <person name="Wu L."/>
            <person name="Ma J."/>
        </authorList>
    </citation>
    <scope>NUCLEOTIDE SEQUENCE [LARGE SCALE GENOMIC DNA]</scope>
    <source>
        <strain evidence="8">CGMCC 1.3240</strain>
    </source>
</reference>
<keyword evidence="2" id="KW-1003">Cell membrane</keyword>
<evidence type="ECO:0000256" key="4">
    <source>
        <dbReference type="ARBA" id="ARBA00022989"/>
    </source>
</evidence>
<feature type="transmembrane region" description="Helical" evidence="6">
    <location>
        <begin position="38"/>
        <end position="62"/>
    </location>
</feature>
<comment type="caution">
    <text evidence="7">The sequence shown here is derived from an EMBL/GenBank/DDBJ whole genome shotgun (WGS) entry which is preliminary data.</text>
</comment>
<dbReference type="Pfam" id="PF01943">
    <property type="entry name" value="Polysacc_synt"/>
    <property type="match status" value="1"/>
</dbReference>
<evidence type="ECO:0000256" key="2">
    <source>
        <dbReference type="ARBA" id="ARBA00022475"/>
    </source>
</evidence>
<comment type="subcellular location">
    <subcellularLocation>
        <location evidence="1">Cell membrane</location>
        <topology evidence="1">Multi-pass membrane protein</topology>
    </subcellularLocation>
</comment>
<dbReference type="InterPro" id="IPR050833">
    <property type="entry name" value="Poly_Biosynth_Transport"/>
</dbReference>
<feature type="transmembrane region" description="Helical" evidence="6">
    <location>
        <begin position="152"/>
        <end position="172"/>
    </location>
</feature>
<gene>
    <name evidence="7" type="ORF">ACFPYJ_07145</name>
</gene>
<feature type="transmembrane region" description="Helical" evidence="6">
    <location>
        <begin position="346"/>
        <end position="366"/>
    </location>
</feature>
<dbReference type="InterPro" id="IPR024923">
    <property type="entry name" value="PG_synth_SpoVB"/>
</dbReference>
<dbReference type="CDD" id="cd13124">
    <property type="entry name" value="MATE_SpoVB_like"/>
    <property type="match status" value="1"/>
</dbReference>
<dbReference type="RefSeq" id="WP_379187394.1">
    <property type="nucleotide sequence ID" value="NZ_JBHSOW010000027.1"/>
</dbReference>
<dbReference type="EMBL" id="JBHSOW010000027">
    <property type="protein sequence ID" value="MFC5648905.1"/>
    <property type="molecule type" value="Genomic_DNA"/>
</dbReference>
<organism evidence="7 8">
    <name type="scientific">Paenibacillus solisilvae</name>
    <dbReference type="NCBI Taxonomy" id="2486751"/>
    <lineage>
        <taxon>Bacteria</taxon>
        <taxon>Bacillati</taxon>
        <taxon>Bacillota</taxon>
        <taxon>Bacilli</taxon>
        <taxon>Bacillales</taxon>
        <taxon>Paenibacillaceae</taxon>
        <taxon>Paenibacillus</taxon>
    </lineage>
</organism>
<feature type="transmembrane region" description="Helical" evidence="6">
    <location>
        <begin position="502"/>
        <end position="520"/>
    </location>
</feature>
<feature type="transmembrane region" description="Helical" evidence="6">
    <location>
        <begin position="82"/>
        <end position="103"/>
    </location>
</feature>
<feature type="transmembrane region" description="Helical" evidence="6">
    <location>
        <begin position="216"/>
        <end position="241"/>
    </location>
</feature>
<dbReference type="PANTHER" id="PTHR30250:SF29">
    <property type="entry name" value="POLYSACCHARIDE BIOSYNTHESIS PROTEIN C-TERMINAL DOMAIN-CONTAINING PROTEIN"/>
    <property type="match status" value="1"/>
</dbReference>
<name>A0ABW0VTI4_9BACL</name>
<feature type="transmembrane region" description="Helical" evidence="6">
    <location>
        <begin position="592"/>
        <end position="614"/>
    </location>
</feature>
<dbReference type="PANTHER" id="PTHR30250">
    <property type="entry name" value="PST FAMILY PREDICTED COLANIC ACID TRANSPORTER"/>
    <property type="match status" value="1"/>
</dbReference>
<feature type="transmembrane region" description="Helical" evidence="6">
    <location>
        <begin position="193"/>
        <end position="210"/>
    </location>
</feature>
<dbReference type="InterPro" id="IPR002797">
    <property type="entry name" value="Polysacc_synth"/>
</dbReference>
<accession>A0ABW0VTI4</accession>
<sequence>MKITASSTGKEGLASIEQEKNDFVQKKKAEMKSRGDRVVWKGAALMGLAMLISKVIGTLQKIPLQNVAGDRVFGIYNAVYPLYQLLLVMVTAGFPVAVSLLVAEHEAVDDRLGARRVLKASMLLLFLSGIAGFMLMWLGADQIAGWIGDPSTVQAVKAASLALWFTPVMAALRGYYQGRGQMLPSAVSQLSEQLVRVTAMITMLWIGWQFSWSDAALAAGATSGSAFGGAAGLAVMAVYGLRERRAGRSGIAAGLGGRWNEASTAVVPDEAKDAAGEMNVESGDQAKQRLNGRFEDHAEDQSGFSGGKKEGFKAFKSVNKGNRDSAAAISAEGSGGLGIWQQIRRLALLAIPVTLGALAVPALSVVDAFTVPRLLKGTGMEAAEAMSLFGQYGRGQPLVQLVVMVAGAMGAALVPALASARARKDHGAVKQQAALVMRAAWAVGAAAALGLALLAEPINVMLYADDTGSRTFALVGLTAFAGTVNAVAAAALQGLGAVRAPALFMLAAALLKAAFNAALVPAFGTAGAACAGIAALTAAALLSAGAVRRAAGAAMPASGAAGIGLALACTAAALVLAERGAAALLGPLPPRAAAAALALGGVALGGAVFAAAMLRCGGITARELRALPGGEALAARLQNWRLLPQSRRSGRK</sequence>
<keyword evidence="5 6" id="KW-0472">Membrane</keyword>
<evidence type="ECO:0000256" key="5">
    <source>
        <dbReference type="ARBA" id="ARBA00023136"/>
    </source>
</evidence>
<evidence type="ECO:0000313" key="8">
    <source>
        <dbReference type="Proteomes" id="UP001596047"/>
    </source>
</evidence>
<evidence type="ECO:0000256" key="3">
    <source>
        <dbReference type="ARBA" id="ARBA00022692"/>
    </source>
</evidence>
<evidence type="ECO:0000256" key="1">
    <source>
        <dbReference type="ARBA" id="ARBA00004651"/>
    </source>
</evidence>
<dbReference type="Proteomes" id="UP001596047">
    <property type="component" value="Unassembled WGS sequence"/>
</dbReference>
<feature type="transmembrane region" description="Helical" evidence="6">
    <location>
        <begin position="398"/>
        <end position="418"/>
    </location>
</feature>
<evidence type="ECO:0000256" key="6">
    <source>
        <dbReference type="SAM" id="Phobius"/>
    </source>
</evidence>
<keyword evidence="3 6" id="KW-0812">Transmembrane</keyword>
<keyword evidence="4 6" id="KW-1133">Transmembrane helix</keyword>
<feature type="transmembrane region" description="Helical" evidence="6">
    <location>
        <begin position="526"/>
        <end position="547"/>
    </location>
</feature>
<feature type="transmembrane region" description="Helical" evidence="6">
    <location>
        <begin position="559"/>
        <end position="577"/>
    </location>
</feature>
<evidence type="ECO:0000313" key="7">
    <source>
        <dbReference type="EMBL" id="MFC5648905.1"/>
    </source>
</evidence>
<feature type="transmembrane region" description="Helical" evidence="6">
    <location>
        <begin position="123"/>
        <end position="140"/>
    </location>
</feature>
<proteinExistence type="predicted"/>
<feature type="transmembrane region" description="Helical" evidence="6">
    <location>
        <begin position="439"/>
        <end position="460"/>
    </location>
</feature>
<keyword evidence="8" id="KW-1185">Reference proteome</keyword>
<feature type="transmembrane region" description="Helical" evidence="6">
    <location>
        <begin position="472"/>
        <end position="495"/>
    </location>
</feature>